<dbReference type="InterPro" id="IPR011990">
    <property type="entry name" value="TPR-like_helical_dom_sf"/>
</dbReference>
<evidence type="ECO:0000313" key="7">
    <source>
        <dbReference type="Proteomes" id="UP000297753"/>
    </source>
</evidence>
<keyword evidence="4" id="KW-1133">Transmembrane helix</keyword>
<dbReference type="NCBIfam" id="TIGR00254">
    <property type="entry name" value="GGDEF"/>
    <property type="match status" value="1"/>
</dbReference>
<dbReference type="SUPFAM" id="SSF48452">
    <property type="entry name" value="TPR-like"/>
    <property type="match status" value="1"/>
</dbReference>
<comment type="catalytic activity">
    <reaction evidence="2">
        <text>2 GTP = 3',3'-c-di-GMP + 2 diphosphate</text>
        <dbReference type="Rhea" id="RHEA:24898"/>
        <dbReference type="ChEBI" id="CHEBI:33019"/>
        <dbReference type="ChEBI" id="CHEBI:37565"/>
        <dbReference type="ChEBI" id="CHEBI:58805"/>
        <dbReference type="EC" id="2.7.7.65"/>
    </reaction>
</comment>
<gene>
    <name evidence="6" type="ORF">ELS82_21760</name>
</gene>
<dbReference type="RefSeq" id="WP_134837320.1">
    <property type="nucleotide sequence ID" value="NZ_SATR01000060.1"/>
</dbReference>
<dbReference type="EMBL" id="SATR01000060">
    <property type="protein sequence ID" value="TFH89534.1"/>
    <property type="molecule type" value="Genomic_DNA"/>
</dbReference>
<evidence type="ECO:0000256" key="4">
    <source>
        <dbReference type="SAM" id="Phobius"/>
    </source>
</evidence>
<dbReference type="InterPro" id="IPR029787">
    <property type="entry name" value="Nucleotide_cyclase"/>
</dbReference>
<keyword evidence="4" id="KW-0472">Membrane</keyword>
<feature type="transmembrane region" description="Helical" evidence="4">
    <location>
        <begin position="114"/>
        <end position="131"/>
    </location>
</feature>
<dbReference type="CDD" id="cd01949">
    <property type="entry name" value="GGDEF"/>
    <property type="match status" value="1"/>
</dbReference>
<dbReference type="Gene3D" id="3.30.70.270">
    <property type="match status" value="1"/>
</dbReference>
<accession>A0A4Y8W9R1</accession>
<keyword evidence="4" id="KW-0812">Transmembrane</keyword>
<dbReference type="EC" id="2.7.7.65" evidence="1"/>
<sequence>MEHALAMVELGNIERAHEAIVESIGTFVAIEHQRWLIKSHLILADILEKQGDYEQALKVYKIYHGQERGQILKEIHLLETAFEVEDLERERDLLDVQNELKELEKGLSEQRLRVLYTWLVVIAVIAIWFVVRWKNEKKRSQHLHDLSYKDPLTRVGNRRLYHRELEESTLLDRSLPYRLTLIDIDWFKAVNDTYGHEVGDAVLTETATRLKALLTDNELIVRWGGEEFLLVMEANGDYQVRAQSLVDVVNSKPYFLNGFELNVSISLGASNTSDVTSLKQSQEAFQIADKCLYQAKAQGRNQMVMPEEL</sequence>
<dbReference type="PANTHER" id="PTHR45138">
    <property type="entry name" value="REGULATORY COMPONENTS OF SENSORY TRANSDUCTION SYSTEM"/>
    <property type="match status" value="1"/>
</dbReference>
<reference evidence="6 7" key="1">
    <citation type="submission" date="2019-01" db="EMBL/GenBank/DDBJ databases">
        <title>Vibrio BEI176 sp. nov, a marine bacterium isolated from China: eastern marignal seas.</title>
        <authorList>
            <person name="Li B."/>
        </authorList>
    </citation>
    <scope>NUCLEOTIDE SEQUENCE [LARGE SCALE GENOMIC DNA]</scope>
    <source>
        <strain evidence="6 7">BEI176</strain>
    </source>
</reference>
<dbReference type="Pfam" id="PF00990">
    <property type="entry name" value="GGDEF"/>
    <property type="match status" value="1"/>
</dbReference>
<dbReference type="SMART" id="SM00267">
    <property type="entry name" value="GGDEF"/>
    <property type="match status" value="1"/>
</dbReference>
<protein>
    <recommendedName>
        <fullName evidence="1">diguanylate cyclase</fullName>
        <ecNumber evidence="1">2.7.7.65</ecNumber>
    </recommendedName>
</protein>
<keyword evidence="3" id="KW-0175">Coiled coil</keyword>
<dbReference type="PANTHER" id="PTHR45138:SF9">
    <property type="entry name" value="DIGUANYLATE CYCLASE DGCM-RELATED"/>
    <property type="match status" value="1"/>
</dbReference>
<comment type="caution">
    <text evidence="6">The sequence shown here is derived from an EMBL/GenBank/DDBJ whole genome shotgun (WGS) entry which is preliminary data.</text>
</comment>
<organism evidence="6 7">
    <name type="scientific">Vibrio ouci</name>
    <dbReference type="NCBI Taxonomy" id="2499078"/>
    <lineage>
        <taxon>Bacteria</taxon>
        <taxon>Pseudomonadati</taxon>
        <taxon>Pseudomonadota</taxon>
        <taxon>Gammaproteobacteria</taxon>
        <taxon>Vibrionales</taxon>
        <taxon>Vibrionaceae</taxon>
        <taxon>Vibrio</taxon>
    </lineage>
</organism>
<dbReference type="SUPFAM" id="SSF55073">
    <property type="entry name" value="Nucleotide cyclase"/>
    <property type="match status" value="1"/>
</dbReference>
<dbReference type="AlphaFoldDB" id="A0A4Y8W9R1"/>
<dbReference type="Proteomes" id="UP000297753">
    <property type="component" value="Unassembled WGS sequence"/>
</dbReference>
<name>A0A4Y8W9R1_9VIBR</name>
<proteinExistence type="predicted"/>
<dbReference type="InterPro" id="IPR043128">
    <property type="entry name" value="Rev_trsase/Diguanyl_cyclase"/>
</dbReference>
<dbReference type="InterPro" id="IPR000160">
    <property type="entry name" value="GGDEF_dom"/>
</dbReference>
<dbReference type="PROSITE" id="PS50887">
    <property type="entry name" value="GGDEF"/>
    <property type="match status" value="1"/>
</dbReference>
<keyword evidence="7" id="KW-1185">Reference proteome</keyword>
<dbReference type="OrthoDB" id="6191081at2"/>
<feature type="coiled-coil region" evidence="3">
    <location>
        <begin position="84"/>
        <end position="113"/>
    </location>
</feature>
<evidence type="ECO:0000313" key="6">
    <source>
        <dbReference type="EMBL" id="TFH89534.1"/>
    </source>
</evidence>
<dbReference type="GO" id="GO:0052621">
    <property type="term" value="F:diguanylate cyclase activity"/>
    <property type="evidence" value="ECO:0007669"/>
    <property type="project" value="UniProtKB-EC"/>
</dbReference>
<evidence type="ECO:0000256" key="3">
    <source>
        <dbReference type="SAM" id="Coils"/>
    </source>
</evidence>
<dbReference type="InterPro" id="IPR050469">
    <property type="entry name" value="Diguanylate_Cyclase"/>
</dbReference>
<evidence type="ECO:0000256" key="2">
    <source>
        <dbReference type="ARBA" id="ARBA00034247"/>
    </source>
</evidence>
<feature type="domain" description="GGDEF" evidence="5">
    <location>
        <begin position="175"/>
        <end position="308"/>
    </location>
</feature>
<evidence type="ECO:0000259" key="5">
    <source>
        <dbReference type="PROSITE" id="PS50887"/>
    </source>
</evidence>
<evidence type="ECO:0000256" key="1">
    <source>
        <dbReference type="ARBA" id="ARBA00012528"/>
    </source>
</evidence>